<comment type="caution">
    <text evidence="4">The sequence shown here is derived from an EMBL/GenBank/DDBJ whole genome shotgun (WGS) entry which is preliminary data.</text>
</comment>
<dbReference type="SMART" id="SM00028">
    <property type="entry name" value="TPR"/>
    <property type="match status" value="2"/>
</dbReference>
<dbReference type="Proteomes" id="UP000583556">
    <property type="component" value="Unassembled WGS sequence"/>
</dbReference>
<dbReference type="SUPFAM" id="SSF110997">
    <property type="entry name" value="Sporulation related repeat"/>
    <property type="match status" value="1"/>
</dbReference>
<dbReference type="Gene3D" id="1.25.40.10">
    <property type="entry name" value="Tetratricopeptide repeat domain"/>
    <property type="match status" value="1"/>
</dbReference>
<feature type="domain" description="SPOR" evidence="3">
    <location>
        <begin position="340"/>
        <end position="424"/>
    </location>
</feature>
<evidence type="ECO:0000259" key="3">
    <source>
        <dbReference type="PROSITE" id="PS51724"/>
    </source>
</evidence>
<dbReference type="Gene3D" id="3.30.70.1070">
    <property type="entry name" value="Sporulation related repeat"/>
    <property type="match status" value="1"/>
</dbReference>
<dbReference type="GO" id="GO:0042834">
    <property type="term" value="F:peptidoglycan binding"/>
    <property type="evidence" value="ECO:0007669"/>
    <property type="project" value="InterPro"/>
</dbReference>
<accession>A0A7Y0BM29</accession>
<feature type="compositionally biased region" description="Low complexity" evidence="2">
    <location>
        <begin position="252"/>
        <end position="275"/>
    </location>
</feature>
<evidence type="ECO:0000256" key="1">
    <source>
        <dbReference type="PROSITE-ProRule" id="PRU00339"/>
    </source>
</evidence>
<evidence type="ECO:0000313" key="5">
    <source>
        <dbReference type="Proteomes" id="UP000583556"/>
    </source>
</evidence>
<dbReference type="InterPro" id="IPR019734">
    <property type="entry name" value="TPR_rpt"/>
</dbReference>
<reference evidence="4 5" key="1">
    <citation type="submission" date="2020-04" db="EMBL/GenBank/DDBJ databases">
        <title>Novosphingobium sp. TW-4 isolated from soil.</title>
        <authorList>
            <person name="Dahal R.H."/>
            <person name="Chaudhary D.K."/>
        </authorList>
    </citation>
    <scope>NUCLEOTIDE SEQUENCE [LARGE SCALE GENOMIC DNA]</scope>
    <source>
        <strain evidence="4 5">TW-4</strain>
    </source>
</reference>
<dbReference type="Pfam" id="PF12895">
    <property type="entry name" value="ANAPC3"/>
    <property type="match status" value="1"/>
</dbReference>
<protein>
    <submittedName>
        <fullName evidence="4">SPOR domain-containing protein</fullName>
    </submittedName>
</protein>
<dbReference type="PROSITE" id="PS50005">
    <property type="entry name" value="TPR"/>
    <property type="match status" value="1"/>
</dbReference>
<dbReference type="PROSITE" id="PS51724">
    <property type="entry name" value="SPOR"/>
    <property type="match status" value="1"/>
</dbReference>
<evidence type="ECO:0000256" key="2">
    <source>
        <dbReference type="SAM" id="MobiDB-lite"/>
    </source>
</evidence>
<proteinExistence type="predicted"/>
<feature type="repeat" description="TPR" evidence="1">
    <location>
        <begin position="71"/>
        <end position="104"/>
    </location>
</feature>
<organism evidence="4 5">
    <name type="scientific">Novosphingobium olei</name>
    <dbReference type="NCBI Taxonomy" id="2728851"/>
    <lineage>
        <taxon>Bacteria</taxon>
        <taxon>Pseudomonadati</taxon>
        <taxon>Pseudomonadota</taxon>
        <taxon>Alphaproteobacteria</taxon>
        <taxon>Sphingomonadales</taxon>
        <taxon>Sphingomonadaceae</taxon>
        <taxon>Novosphingobium</taxon>
    </lineage>
</organism>
<dbReference type="InterPro" id="IPR011990">
    <property type="entry name" value="TPR-like_helical_dom_sf"/>
</dbReference>
<evidence type="ECO:0000313" key="4">
    <source>
        <dbReference type="EMBL" id="NML92981.1"/>
    </source>
</evidence>
<dbReference type="RefSeq" id="WP_169492250.1">
    <property type="nucleotide sequence ID" value="NZ_JABBGM010000002.1"/>
</dbReference>
<dbReference type="SUPFAM" id="SSF48452">
    <property type="entry name" value="TPR-like"/>
    <property type="match status" value="1"/>
</dbReference>
<feature type="region of interest" description="Disordered" evidence="2">
    <location>
        <begin position="248"/>
        <end position="275"/>
    </location>
</feature>
<keyword evidence="1" id="KW-0802">TPR repeat</keyword>
<dbReference type="InterPro" id="IPR036680">
    <property type="entry name" value="SPOR-like_sf"/>
</dbReference>
<dbReference type="AlphaFoldDB" id="A0A7Y0BM29"/>
<dbReference type="Pfam" id="PF05036">
    <property type="entry name" value="SPOR"/>
    <property type="match status" value="1"/>
</dbReference>
<dbReference type="PROSITE" id="PS51257">
    <property type="entry name" value="PROKAR_LIPOPROTEIN"/>
    <property type="match status" value="1"/>
</dbReference>
<gene>
    <name evidence="4" type="ORF">HHL27_04765</name>
</gene>
<name>A0A7Y0BM29_9SPHN</name>
<dbReference type="InterPro" id="IPR007730">
    <property type="entry name" value="SPOR-like_dom"/>
</dbReference>
<dbReference type="EMBL" id="JABBGM010000002">
    <property type="protein sequence ID" value="NML92981.1"/>
    <property type="molecule type" value="Genomic_DNA"/>
</dbReference>
<sequence>MTLRADTKRLVTVRVALSLSTIVAAGLLAGCTSGPHPSRLAAGAEAAAVAGKADKGVSLAEQAVLADPRNPAYRTLLGNAYLRAGRFESARQAFDESMQLGEDSGKAALSLALADIALGRFDTAADTLEAYRAAIPASDYGLAMAMSGRTVQGVSVLVGAIRGGDNSPKMRQNLAFAYALAGQWREARVMAAQDLSADQLDARMQQWLLTAGPRETRTRVATLLGAPVRADAGQPQALALANFPDATGARQADATPNTPAATAPEVAPQLAQAAAQELPALPSGESAKATPVTAPAPTIADASRTPSMLLAAIDAPQPRSAYRVVGANVAHKPSVIARAPLSGGTHLVQLGAFSTSEGAQRAWRHFVAKNPALGAHKPVIAQVTVNGRQFWRVQAAGFQGYARASALCGSVKAKGGSCLVMASAARSGPAPMSETRFARRR</sequence>
<keyword evidence="5" id="KW-1185">Reference proteome</keyword>